<dbReference type="InterPro" id="IPR003313">
    <property type="entry name" value="AraC-bd"/>
</dbReference>
<proteinExistence type="predicted"/>
<dbReference type="PANTHER" id="PTHR43280:SF17">
    <property type="entry name" value="ARAC-TYPE DNA-BINDING DOMAIN-CONTAINING PROTEIN"/>
    <property type="match status" value="1"/>
</dbReference>
<dbReference type="EMBL" id="DXBR01000086">
    <property type="protein sequence ID" value="HIZ40142.1"/>
    <property type="molecule type" value="Genomic_DNA"/>
</dbReference>
<dbReference type="Gene3D" id="2.60.120.10">
    <property type="entry name" value="Jelly Rolls"/>
    <property type="match status" value="1"/>
</dbReference>
<reference evidence="5" key="2">
    <citation type="submission" date="2021-04" db="EMBL/GenBank/DDBJ databases">
        <authorList>
            <person name="Gilroy R."/>
        </authorList>
    </citation>
    <scope>NUCLEOTIDE SEQUENCE</scope>
    <source>
        <strain evidence="5">CHK179-28034</strain>
    </source>
</reference>
<gene>
    <name evidence="5" type="ORF">H9968_09515</name>
</gene>
<evidence type="ECO:0000313" key="6">
    <source>
        <dbReference type="Proteomes" id="UP000824049"/>
    </source>
</evidence>
<comment type="caution">
    <text evidence="5">The sequence shown here is derived from an EMBL/GenBank/DDBJ whole genome shotgun (WGS) entry which is preliminary data.</text>
</comment>
<dbReference type="SUPFAM" id="SSF46689">
    <property type="entry name" value="Homeodomain-like"/>
    <property type="match status" value="2"/>
</dbReference>
<keyword evidence="3" id="KW-0804">Transcription</keyword>
<dbReference type="Pfam" id="PF12833">
    <property type="entry name" value="HTH_18"/>
    <property type="match status" value="1"/>
</dbReference>
<dbReference type="InterPro" id="IPR009057">
    <property type="entry name" value="Homeodomain-like_sf"/>
</dbReference>
<dbReference type="GO" id="GO:0003700">
    <property type="term" value="F:DNA-binding transcription factor activity"/>
    <property type="evidence" value="ECO:0007669"/>
    <property type="project" value="InterPro"/>
</dbReference>
<name>A0A9D2EMV6_9FIRM</name>
<dbReference type="InterPro" id="IPR020449">
    <property type="entry name" value="Tscrpt_reg_AraC-type_HTH"/>
</dbReference>
<evidence type="ECO:0000256" key="3">
    <source>
        <dbReference type="ARBA" id="ARBA00023163"/>
    </source>
</evidence>
<dbReference type="PROSITE" id="PS01124">
    <property type="entry name" value="HTH_ARAC_FAMILY_2"/>
    <property type="match status" value="1"/>
</dbReference>
<dbReference type="PRINTS" id="PR00032">
    <property type="entry name" value="HTHARAC"/>
</dbReference>
<keyword evidence="1" id="KW-0805">Transcription regulation</keyword>
<sequence length="299" mass="34871">MNISEYQNYHETKSHTSSEFPYNTYLCSIPLDFALVPLHWHSELELIVIKKGHGIVSVDLERRPVCAGDIVFIRPGQLHSIEQDDRQSMEYENILFKENLLITSRADLCARQFLYPLLSGEIPSATFFTPALSCYKAVTDCFQQIDLLCAARPEGYQLAVKGVLFHFFFILISNQKNMEEKTAPQSKALEKLKTILKYVEEHYDERITIDHMAELSYYSKSHFMKFFKTHMGSSFIEYLNDYRLTMAERMLRSSDDSVLEIAGKSGFENLSYFNRMFKRKYGCSPGKWRNRLTEEYTVN</sequence>
<evidence type="ECO:0000259" key="4">
    <source>
        <dbReference type="PROSITE" id="PS01124"/>
    </source>
</evidence>
<evidence type="ECO:0000256" key="1">
    <source>
        <dbReference type="ARBA" id="ARBA00023015"/>
    </source>
</evidence>
<dbReference type="Pfam" id="PF02311">
    <property type="entry name" value="AraC_binding"/>
    <property type="match status" value="1"/>
</dbReference>
<dbReference type="PANTHER" id="PTHR43280">
    <property type="entry name" value="ARAC-FAMILY TRANSCRIPTIONAL REGULATOR"/>
    <property type="match status" value="1"/>
</dbReference>
<dbReference type="SUPFAM" id="SSF51215">
    <property type="entry name" value="Regulatory protein AraC"/>
    <property type="match status" value="1"/>
</dbReference>
<keyword evidence="2" id="KW-0238">DNA-binding</keyword>
<evidence type="ECO:0000256" key="2">
    <source>
        <dbReference type="ARBA" id="ARBA00023125"/>
    </source>
</evidence>
<dbReference type="InterPro" id="IPR014710">
    <property type="entry name" value="RmlC-like_jellyroll"/>
</dbReference>
<accession>A0A9D2EMV6</accession>
<dbReference type="InterPro" id="IPR037923">
    <property type="entry name" value="HTH-like"/>
</dbReference>
<dbReference type="AlphaFoldDB" id="A0A9D2EMV6"/>
<dbReference type="Proteomes" id="UP000824049">
    <property type="component" value="Unassembled WGS sequence"/>
</dbReference>
<dbReference type="SMART" id="SM00342">
    <property type="entry name" value="HTH_ARAC"/>
    <property type="match status" value="1"/>
</dbReference>
<protein>
    <submittedName>
        <fullName evidence="5">AraC family transcriptional regulator</fullName>
    </submittedName>
</protein>
<organism evidence="5 6">
    <name type="scientific">Candidatus Anaerobutyricum stercoris</name>
    <dbReference type="NCBI Taxonomy" id="2838457"/>
    <lineage>
        <taxon>Bacteria</taxon>
        <taxon>Bacillati</taxon>
        <taxon>Bacillota</taxon>
        <taxon>Clostridia</taxon>
        <taxon>Lachnospirales</taxon>
        <taxon>Lachnospiraceae</taxon>
        <taxon>Anaerobutyricum</taxon>
    </lineage>
</organism>
<evidence type="ECO:0000313" key="5">
    <source>
        <dbReference type="EMBL" id="HIZ40142.1"/>
    </source>
</evidence>
<reference evidence="5" key="1">
    <citation type="journal article" date="2021" name="PeerJ">
        <title>Extensive microbial diversity within the chicken gut microbiome revealed by metagenomics and culture.</title>
        <authorList>
            <person name="Gilroy R."/>
            <person name="Ravi A."/>
            <person name="Getino M."/>
            <person name="Pursley I."/>
            <person name="Horton D.L."/>
            <person name="Alikhan N.F."/>
            <person name="Baker D."/>
            <person name="Gharbi K."/>
            <person name="Hall N."/>
            <person name="Watson M."/>
            <person name="Adriaenssens E.M."/>
            <person name="Foster-Nyarko E."/>
            <person name="Jarju S."/>
            <person name="Secka A."/>
            <person name="Antonio M."/>
            <person name="Oren A."/>
            <person name="Chaudhuri R.R."/>
            <person name="La Ragione R."/>
            <person name="Hildebrand F."/>
            <person name="Pallen M.J."/>
        </authorList>
    </citation>
    <scope>NUCLEOTIDE SEQUENCE</scope>
    <source>
        <strain evidence="5">CHK179-28034</strain>
    </source>
</reference>
<feature type="domain" description="HTH araC/xylS-type" evidence="4">
    <location>
        <begin position="193"/>
        <end position="291"/>
    </location>
</feature>
<dbReference type="InterPro" id="IPR018060">
    <property type="entry name" value="HTH_AraC"/>
</dbReference>
<dbReference type="GO" id="GO:0043565">
    <property type="term" value="F:sequence-specific DNA binding"/>
    <property type="evidence" value="ECO:0007669"/>
    <property type="project" value="InterPro"/>
</dbReference>
<dbReference type="Gene3D" id="1.10.10.60">
    <property type="entry name" value="Homeodomain-like"/>
    <property type="match status" value="2"/>
</dbReference>